<evidence type="ECO:0000313" key="6">
    <source>
        <dbReference type="Proteomes" id="UP001595764"/>
    </source>
</evidence>
<dbReference type="PANTHER" id="PTHR30154:SF34">
    <property type="entry name" value="TRANSCRIPTIONAL REGULATOR AZLB"/>
    <property type="match status" value="1"/>
</dbReference>
<evidence type="ECO:0000256" key="3">
    <source>
        <dbReference type="ARBA" id="ARBA00023163"/>
    </source>
</evidence>
<dbReference type="PRINTS" id="PR00033">
    <property type="entry name" value="HTHASNC"/>
</dbReference>
<reference evidence="6" key="1">
    <citation type="journal article" date="2019" name="Int. J. Syst. Evol. Microbiol.">
        <title>The Global Catalogue of Microorganisms (GCM) 10K type strain sequencing project: providing services to taxonomists for standard genome sequencing and annotation.</title>
        <authorList>
            <consortium name="The Broad Institute Genomics Platform"/>
            <consortium name="The Broad Institute Genome Sequencing Center for Infectious Disease"/>
            <person name="Wu L."/>
            <person name="Ma J."/>
        </authorList>
    </citation>
    <scope>NUCLEOTIDE SEQUENCE [LARGE SCALE GENOMIC DNA]</scope>
    <source>
        <strain evidence="6">CGMCC 4.7682</strain>
    </source>
</reference>
<gene>
    <name evidence="5" type="ORF">ACFORO_45115</name>
</gene>
<dbReference type="Gene3D" id="1.10.10.10">
    <property type="entry name" value="Winged helix-like DNA-binding domain superfamily/Winged helix DNA-binding domain"/>
    <property type="match status" value="2"/>
</dbReference>
<name>A0ABV7QWA8_9PSEU</name>
<feature type="domain" description="HTH asnC-type" evidence="4">
    <location>
        <begin position="172"/>
        <end position="232"/>
    </location>
</feature>
<organism evidence="5 6">
    <name type="scientific">Amycolatopsis halotolerans</name>
    <dbReference type="NCBI Taxonomy" id="330083"/>
    <lineage>
        <taxon>Bacteria</taxon>
        <taxon>Bacillati</taxon>
        <taxon>Actinomycetota</taxon>
        <taxon>Actinomycetes</taxon>
        <taxon>Pseudonocardiales</taxon>
        <taxon>Pseudonocardiaceae</taxon>
        <taxon>Amycolatopsis</taxon>
    </lineage>
</organism>
<dbReference type="InterPro" id="IPR019887">
    <property type="entry name" value="Tscrpt_reg_AsnC/Lrp_C"/>
</dbReference>
<dbReference type="RefSeq" id="WP_377873353.1">
    <property type="nucleotide sequence ID" value="NZ_JBHMAY010000051.1"/>
</dbReference>
<dbReference type="SUPFAM" id="SSF54909">
    <property type="entry name" value="Dimeric alpha+beta barrel"/>
    <property type="match status" value="1"/>
</dbReference>
<evidence type="ECO:0000313" key="5">
    <source>
        <dbReference type="EMBL" id="MFC3517407.1"/>
    </source>
</evidence>
<dbReference type="SMART" id="SM00344">
    <property type="entry name" value="HTH_ASNC"/>
    <property type="match status" value="2"/>
</dbReference>
<accession>A0ABV7QWA8</accession>
<dbReference type="InterPro" id="IPR036390">
    <property type="entry name" value="WH_DNA-bd_sf"/>
</dbReference>
<keyword evidence="6" id="KW-1185">Reference proteome</keyword>
<keyword evidence="2" id="KW-0238">DNA-binding</keyword>
<dbReference type="InterPro" id="IPR000485">
    <property type="entry name" value="AsnC-type_HTH_dom"/>
</dbReference>
<proteinExistence type="predicted"/>
<evidence type="ECO:0000259" key="4">
    <source>
        <dbReference type="PROSITE" id="PS50956"/>
    </source>
</evidence>
<sequence>MELLDLQLVHALYVDGRASFRRIAAVLGVSEQTVARRYRRLRETGAVRVVGRLDPRFLGHAEEWVLRVRCAPSATLAVATALAERSDTYRIQLASGGTEIGCHIQTSDQRARDALLLDKLPATRQVTSVEAHQVLRLFRGGPDGWHTPIASLSPGQVAELAPPSPEAEPLDLDEGDRPLLDELARDGRASHAALAASTGWHESTVRRRIDRLRTSGTLYFGVDFDEHLLGWSSHTLLWISVSPAALGAAGAALARCPQIAYAAATTGPTNLLATALCADAGALYEFITGQVGSLPGVQTVQTAPVLRVVKRAAAFP</sequence>
<dbReference type="SUPFAM" id="SSF46785">
    <property type="entry name" value="Winged helix' DNA-binding domain"/>
    <property type="match status" value="2"/>
</dbReference>
<dbReference type="InterPro" id="IPR036388">
    <property type="entry name" value="WH-like_DNA-bd_sf"/>
</dbReference>
<feature type="domain" description="HTH asnC-type" evidence="4">
    <location>
        <begin position="1"/>
        <end position="61"/>
    </location>
</feature>
<dbReference type="Pfam" id="PF01037">
    <property type="entry name" value="AsnC_trans_reg"/>
    <property type="match status" value="1"/>
</dbReference>
<keyword evidence="3" id="KW-0804">Transcription</keyword>
<dbReference type="InterPro" id="IPR019888">
    <property type="entry name" value="Tscrpt_reg_AsnC-like"/>
</dbReference>
<protein>
    <submittedName>
        <fullName evidence="5">Lrp/AsnC family transcriptional regulator</fullName>
    </submittedName>
</protein>
<comment type="caution">
    <text evidence="5">The sequence shown here is derived from an EMBL/GenBank/DDBJ whole genome shotgun (WGS) entry which is preliminary data.</text>
</comment>
<dbReference type="Pfam" id="PF13404">
    <property type="entry name" value="HTH_AsnC-type"/>
    <property type="match status" value="2"/>
</dbReference>
<dbReference type="Proteomes" id="UP001595764">
    <property type="component" value="Unassembled WGS sequence"/>
</dbReference>
<dbReference type="Gene3D" id="3.30.70.920">
    <property type="match status" value="1"/>
</dbReference>
<dbReference type="InterPro" id="IPR011008">
    <property type="entry name" value="Dimeric_a/b-barrel"/>
</dbReference>
<evidence type="ECO:0000256" key="2">
    <source>
        <dbReference type="ARBA" id="ARBA00023125"/>
    </source>
</evidence>
<evidence type="ECO:0000256" key="1">
    <source>
        <dbReference type="ARBA" id="ARBA00023015"/>
    </source>
</evidence>
<dbReference type="EMBL" id="JBHRWI010000078">
    <property type="protein sequence ID" value="MFC3517407.1"/>
    <property type="molecule type" value="Genomic_DNA"/>
</dbReference>
<dbReference type="PANTHER" id="PTHR30154">
    <property type="entry name" value="LEUCINE-RESPONSIVE REGULATORY PROTEIN"/>
    <property type="match status" value="1"/>
</dbReference>
<keyword evidence="1" id="KW-0805">Transcription regulation</keyword>
<dbReference type="PROSITE" id="PS50956">
    <property type="entry name" value="HTH_ASNC_2"/>
    <property type="match status" value="2"/>
</dbReference>